<sequence>MNEGRIKFADLGYAIGQALDDLLEALQPLVEEWNRAVRQLQEALSEFAELIEENRNSSKTAEYVELMQLGKTHKTIRVNTKPHHLKALYRRRTP</sequence>
<reference evidence="2 3" key="1">
    <citation type="submission" date="2015-04" db="EMBL/GenBank/DDBJ databases">
        <title>Complete Genome Sequence of Brevibacterium flavum ATCC 15168.</title>
        <authorList>
            <person name="Ahn J."/>
            <person name="Park G."/>
            <person name="Jeon W."/>
            <person name="Jang Y."/>
            <person name="Jang M."/>
            <person name="Lee H."/>
            <person name="Lee H."/>
        </authorList>
    </citation>
    <scope>NUCLEOTIDE SEQUENCE [LARGE SCALE GENOMIC DNA]</scope>
    <source>
        <strain evidence="2 3">ATCC 15168</strain>
    </source>
</reference>
<dbReference type="EMBL" id="CP011309">
    <property type="protein sequence ID" value="AKF26996.1"/>
    <property type="molecule type" value="Genomic_DNA"/>
</dbReference>
<proteinExistence type="predicted"/>
<organism evidence="2 3">
    <name type="scientific">[Brevibacterium] flavum</name>
    <dbReference type="NCBI Taxonomy" id="92706"/>
    <lineage>
        <taxon>Bacteria</taxon>
        <taxon>Bacillati</taxon>
        <taxon>Actinomycetota</taxon>
        <taxon>Actinomycetes</taxon>
        <taxon>Mycobacteriales</taxon>
        <taxon>Corynebacteriaceae</taxon>
        <taxon>Corynebacterium</taxon>
    </lineage>
</organism>
<evidence type="ECO:0000313" key="3">
    <source>
        <dbReference type="Proteomes" id="UP000034037"/>
    </source>
</evidence>
<protein>
    <submittedName>
        <fullName evidence="2">Uncharacterized protein</fullName>
    </submittedName>
</protein>
<accession>A0A0F6Z502</accession>
<feature type="coiled-coil region" evidence="1">
    <location>
        <begin position="30"/>
        <end position="60"/>
    </location>
</feature>
<keyword evidence="1" id="KW-0175">Coiled coil</keyword>
<name>A0A0F6Z502_9CORY</name>
<dbReference type="HOGENOM" id="CLU_2380561_0_0_11"/>
<evidence type="ECO:0000256" key="1">
    <source>
        <dbReference type="SAM" id="Coils"/>
    </source>
</evidence>
<dbReference type="PATRIC" id="fig|92706.3.peg.1081"/>
<evidence type="ECO:0000313" key="2">
    <source>
        <dbReference type="EMBL" id="AKF26996.1"/>
    </source>
</evidence>
<gene>
    <name evidence="2" type="ORF">YH66_05205</name>
</gene>
<dbReference type="Proteomes" id="UP000034037">
    <property type="component" value="Chromosome"/>
</dbReference>
<keyword evidence="3" id="KW-1185">Reference proteome</keyword>
<dbReference type="AlphaFoldDB" id="A0A0F6Z502"/>